<sequence length="80" mass="8197">MTQIASPATGGTLRYRGVAHCAATIAREEGAAAFARGLVPRVAAKTVQSAVFFSVYEAVRVAVAEALHVDMSGVAARGAH</sequence>
<dbReference type="EMBL" id="KV918824">
    <property type="protein sequence ID" value="OSX77926.1"/>
    <property type="molecule type" value="Genomic_DNA"/>
</dbReference>
<gene>
    <name evidence="6" type="ORF">BU14_0127s0024</name>
</gene>
<dbReference type="GO" id="GO:0016020">
    <property type="term" value="C:membrane"/>
    <property type="evidence" value="ECO:0007669"/>
    <property type="project" value="UniProtKB-SubCell"/>
</dbReference>
<protein>
    <submittedName>
        <fullName evidence="6">Uncharacterized protein</fullName>
    </submittedName>
</protein>
<dbReference type="Proteomes" id="UP000218209">
    <property type="component" value="Unassembled WGS sequence"/>
</dbReference>
<feature type="repeat" description="Solcar" evidence="4">
    <location>
        <begin position="1"/>
        <end position="62"/>
    </location>
</feature>
<comment type="subcellular location">
    <subcellularLocation>
        <location evidence="1">Membrane</location>
        <topology evidence="1">Multi-pass membrane protein</topology>
    </subcellularLocation>
</comment>
<dbReference type="AlphaFoldDB" id="A0A1X6PB10"/>
<evidence type="ECO:0000256" key="3">
    <source>
        <dbReference type="ARBA" id="ARBA00023136"/>
    </source>
</evidence>
<evidence type="ECO:0000256" key="5">
    <source>
        <dbReference type="RuleBase" id="RU000488"/>
    </source>
</evidence>
<dbReference type="InterPro" id="IPR023395">
    <property type="entry name" value="MCP_dom_sf"/>
</dbReference>
<name>A0A1X6PB10_PORUM</name>
<proteinExistence type="inferred from homology"/>
<comment type="similarity">
    <text evidence="5">Belongs to the mitochondrial carrier (TC 2.A.29) family.</text>
</comment>
<keyword evidence="5" id="KW-0813">Transport</keyword>
<dbReference type="SUPFAM" id="SSF103506">
    <property type="entry name" value="Mitochondrial carrier"/>
    <property type="match status" value="1"/>
</dbReference>
<keyword evidence="2 4" id="KW-0812">Transmembrane</keyword>
<dbReference type="Pfam" id="PF00153">
    <property type="entry name" value="Mito_carr"/>
    <property type="match status" value="1"/>
</dbReference>
<evidence type="ECO:0000256" key="4">
    <source>
        <dbReference type="PROSITE-ProRule" id="PRU00282"/>
    </source>
</evidence>
<dbReference type="InterPro" id="IPR018108">
    <property type="entry name" value="MCP_transmembrane"/>
</dbReference>
<accession>A0A1X6PB10</accession>
<dbReference type="PROSITE" id="PS50920">
    <property type="entry name" value="SOLCAR"/>
    <property type="match status" value="1"/>
</dbReference>
<keyword evidence="7" id="KW-1185">Reference proteome</keyword>
<organism evidence="6 7">
    <name type="scientific">Porphyra umbilicalis</name>
    <name type="common">Purple laver</name>
    <name type="synonym">Red alga</name>
    <dbReference type="NCBI Taxonomy" id="2786"/>
    <lineage>
        <taxon>Eukaryota</taxon>
        <taxon>Rhodophyta</taxon>
        <taxon>Bangiophyceae</taxon>
        <taxon>Bangiales</taxon>
        <taxon>Bangiaceae</taxon>
        <taxon>Porphyra</taxon>
    </lineage>
</organism>
<evidence type="ECO:0000256" key="2">
    <source>
        <dbReference type="ARBA" id="ARBA00022692"/>
    </source>
</evidence>
<keyword evidence="3 4" id="KW-0472">Membrane</keyword>
<dbReference type="Gene3D" id="1.50.40.10">
    <property type="entry name" value="Mitochondrial carrier domain"/>
    <property type="match status" value="1"/>
</dbReference>
<evidence type="ECO:0000256" key="1">
    <source>
        <dbReference type="ARBA" id="ARBA00004141"/>
    </source>
</evidence>
<evidence type="ECO:0000313" key="6">
    <source>
        <dbReference type="EMBL" id="OSX77926.1"/>
    </source>
</evidence>
<evidence type="ECO:0000313" key="7">
    <source>
        <dbReference type="Proteomes" id="UP000218209"/>
    </source>
</evidence>
<reference evidence="6 7" key="1">
    <citation type="submission" date="2017-03" db="EMBL/GenBank/DDBJ databases">
        <title>WGS assembly of Porphyra umbilicalis.</title>
        <authorList>
            <person name="Brawley S.H."/>
            <person name="Blouin N.A."/>
            <person name="Ficko-Blean E."/>
            <person name="Wheeler G.L."/>
            <person name="Lohr M."/>
            <person name="Goodson H.V."/>
            <person name="Jenkins J.W."/>
            <person name="Blaby-Haas C.E."/>
            <person name="Helliwell K.E."/>
            <person name="Chan C."/>
            <person name="Marriage T."/>
            <person name="Bhattacharya D."/>
            <person name="Klein A.S."/>
            <person name="Badis Y."/>
            <person name="Brodie J."/>
            <person name="Cao Y."/>
            <person name="Collen J."/>
            <person name="Dittami S.M."/>
            <person name="Gachon C.M."/>
            <person name="Green B.R."/>
            <person name="Karpowicz S."/>
            <person name="Kim J.W."/>
            <person name="Kudahl U."/>
            <person name="Lin S."/>
            <person name="Michel G."/>
            <person name="Mittag M."/>
            <person name="Olson B.J."/>
            <person name="Pangilinan J."/>
            <person name="Peng Y."/>
            <person name="Qiu H."/>
            <person name="Shu S."/>
            <person name="Singer J.T."/>
            <person name="Smith A.G."/>
            <person name="Sprecher B.N."/>
            <person name="Wagner V."/>
            <person name="Wang W."/>
            <person name="Wang Z.-Y."/>
            <person name="Yan J."/>
            <person name="Yarish C."/>
            <person name="Zoeuner-Riek S."/>
            <person name="Zhuang Y."/>
            <person name="Zou Y."/>
            <person name="Lindquist E.A."/>
            <person name="Grimwood J."/>
            <person name="Barry K."/>
            <person name="Rokhsar D.S."/>
            <person name="Schmutz J."/>
            <person name="Stiller J.W."/>
            <person name="Grossman A.R."/>
            <person name="Prochnik S.E."/>
        </authorList>
    </citation>
    <scope>NUCLEOTIDE SEQUENCE [LARGE SCALE GENOMIC DNA]</scope>
    <source>
        <strain evidence="6">4086291</strain>
    </source>
</reference>